<accession>A0A2K3PJ33</accession>
<evidence type="ECO:0000313" key="3">
    <source>
        <dbReference type="EMBL" id="PNY15297.1"/>
    </source>
</evidence>
<comment type="caution">
    <text evidence="3">The sequence shown here is derived from an EMBL/GenBank/DDBJ whole genome shotgun (WGS) entry which is preliminary data.</text>
</comment>
<feature type="coiled-coil region" evidence="1">
    <location>
        <begin position="60"/>
        <end position="87"/>
    </location>
</feature>
<dbReference type="EMBL" id="ASHM01007555">
    <property type="protein sequence ID" value="PNY15297.1"/>
    <property type="molecule type" value="Genomic_DNA"/>
</dbReference>
<feature type="region of interest" description="Disordered" evidence="2">
    <location>
        <begin position="89"/>
        <end position="111"/>
    </location>
</feature>
<sequence>MCQNQYNKIVEQLEVLQQKEQHEGIKRFQEEDTESKGETAQATKLEVMMIQFTTAMGEHMTSSRNEIQRLTEEMSRLREQCQAIELRNRRINPIDRPTQHRNTEAIETQDS</sequence>
<evidence type="ECO:0000256" key="2">
    <source>
        <dbReference type="SAM" id="MobiDB-lite"/>
    </source>
</evidence>
<evidence type="ECO:0000256" key="1">
    <source>
        <dbReference type="SAM" id="Coils"/>
    </source>
</evidence>
<name>A0A2K3PJ33_TRIPR</name>
<dbReference type="AlphaFoldDB" id="A0A2K3PJ33"/>
<gene>
    <name evidence="3" type="ORF">L195_g011990</name>
</gene>
<keyword evidence="1" id="KW-0175">Coiled coil</keyword>
<protein>
    <submittedName>
        <fullName evidence="3">Uncharacterized protein</fullName>
    </submittedName>
</protein>
<organism evidence="3 4">
    <name type="scientific">Trifolium pratense</name>
    <name type="common">Red clover</name>
    <dbReference type="NCBI Taxonomy" id="57577"/>
    <lineage>
        <taxon>Eukaryota</taxon>
        <taxon>Viridiplantae</taxon>
        <taxon>Streptophyta</taxon>
        <taxon>Embryophyta</taxon>
        <taxon>Tracheophyta</taxon>
        <taxon>Spermatophyta</taxon>
        <taxon>Magnoliopsida</taxon>
        <taxon>eudicotyledons</taxon>
        <taxon>Gunneridae</taxon>
        <taxon>Pentapetalae</taxon>
        <taxon>rosids</taxon>
        <taxon>fabids</taxon>
        <taxon>Fabales</taxon>
        <taxon>Fabaceae</taxon>
        <taxon>Papilionoideae</taxon>
        <taxon>50 kb inversion clade</taxon>
        <taxon>NPAAA clade</taxon>
        <taxon>Hologalegina</taxon>
        <taxon>IRL clade</taxon>
        <taxon>Trifolieae</taxon>
        <taxon>Trifolium</taxon>
    </lineage>
</organism>
<dbReference type="Proteomes" id="UP000236291">
    <property type="component" value="Unassembled WGS sequence"/>
</dbReference>
<reference evidence="3 4" key="1">
    <citation type="journal article" date="2014" name="Am. J. Bot.">
        <title>Genome assembly and annotation for red clover (Trifolium pratense; Fabaceae).</title>
        <authorList>
            <person name="Istvanek J."/>
            <person name="Jaros M."/>
            <person name="Krenek A."/>
            <person name="Repkova J."/>
        </authorList>
    </citation>
    <scope>NUCLEOTIDE SEQUENCE [LARGE SCALE GENOMIC DNA]</scope>
    <source>
        <strain evidence="4">cv. Tatra</strain>
        <tissue evidence="3">Young leaves</tissue>
    </source>
</reference>
<proteinExistence type="predicted"/>
<reference evidence="3 4" key="2">
    <citation type="journal article" date="2017" name="Front. Plant Sci.">
        <title>Gene Classification and Mining of Molecular Markers Useful in Red Clover (Trifolium pratense) Breeding.</title>
        <authorList>
            <person name="Istvanek J."/>
            <person name="Dluhosova J."/>
            <person name="Dluhos P."/>
            <person name="Patkova L."/>
            <person name="Nedelnik J."/>
            <person name="Repkova J."/>
        </authorList>
    </citation>
    <scope>NUCLEOTIDE SEQUENCE [LARGE SCALE GENOMIC DNA]</scope>
    <source>
        <strain evidence="4">cv. Tatra</strain>
        <tissue evidence="3">Young leaves</tissue>
    </source>
</reference>
<evidence type="ECO:0000313" key="4">
    <source>
        <dbReference type="Proteomes" id="UP000236291"/>
    </source>
</evidence>